<reference evidence="2 3" key="1">
    <citation type="submission" date="2021-06" db="EMBL/GenBank/DDBJ databases">
        <title>Caerostris extrusa draft genome.</title>
        <authorList>
            <person name="Kono N."/>
            <person name="Arakawa K."/>
        </authorList>
    </citation>
    <scope>NUCLEOTIDE SEQUENCE [LARGE SCALE GENOMIC DNA]</scope>
</reference>
<keyword evidence="3" id="KW-1185">Reference proteome</keyword>
<evidence type="ECO:0000313" key="3">
    <source>
        <dbReference type="Proteomes" id="UP001054945"/>
    </source>
</evidence>
<gene>
    <name evidence="2" type="primary">RAPGEF6</name>
    <name evidence="2" type="ORF">CEXT_703891</name>
</gene>
<protein>
    <submittedName>
        <fullName evidence="2">Rap guanine nucleotide exchange factor 6</fullName>
    </submittedName>
</protein>
<feature type="region of interest" description="Disordered" evidence="1">
    <location>
        <begin position="85"/>
        <end position="111"/>
    </location>
</feature>
<feature type="compositionally biased region" description="Low complexity" evidence="1">
    <location>
        <begin position="86"/>
        <end position="103"/>
    </location>
</feature>
<proteinExistence type="predicted"/>
<evidence type="ECO:0000256" key="1">
    <source>
        <dbReference type="SAM" id="MobiDB-lite"/>
    </source>
</evidence>
<organism evidence="2 3">
    <name type="scientific">Caerostris extrusa</name>
    <name type="common">Bark spider</name>
    <name type="synonym">Caerostris bankana</name>
    <dbReference type="NCBI Taxonomy" id="172846"/>
    <lineage>
        <taxon>Eukaryota</taxon>
        <taxon>Metazoa</taxon>
        <taxon>Ecdysozoa</taxon>
        <taxon>Arthropoda</taxon>
        <taxon>Chelicerata</taxon>
        <taxon>Arachnida</taxon>
        <taxon>Araneae</taxon>
        <taxon>Araneomorphae</taxon>
        <taxon>Entelegynae</taxon>
        <taxon>Araneoidea</taxon>
        <taxon>Araneidae</taxon>
        <taxon>Caerostris</taxon>
    </lineage>
</organism>
<dbReference type="Proteomes" id="UP001054945">
    <property type="component" value="Unassembled WGS sequence"/>
</dbReference>
<dbReference type="EMBL" id="BPLR01014586">
    <property type="protein sequence ID" value="GIY69799.1"/>
    <property type="molecule type" value="Genomic_DNA"/>
</dbReference>
<sequence length="139" mass="15299">MTFLIFMGDCLQLGLVYRADSPQAVRKLRSALSDPNKVPDISHCVPPAQCRLLVAPVTGRRFHDPRSVTSSESLHLQHCETDSGLGSASFDSHSTSSAGSTNSPPHLKRHASGPCGSHYVRRFPNKCSFHICVRYMKSY</sequence>
<comment type="caution">
    <text evidence="2">The sequence shown here is derived from an EMBL/GenBank/DDBJ whole genome shotgun (WGS) entry which is preliminary data.</text>
</comment>
<dbReference type="AlphaFoldDB" id="A0AAV4VJI3"/>
<accession>A0AAV4VJI3</accession>
<name>A0AAV4VJI3_CAEEX</name>
<evidence type="ECO:0000313" key="2">
    <source>
        <dbReference type="EMBL" id="GIY69799.1"/>
    </source>
</evidence>